<dbReference type="PANTHER" id="PTHR48081">
    <property type="entry name" value="AB HYDROLASE SUPERFAMILY PROTEIN C4A8.06C"/>
    <property type="match status" value="1"/>
</dbReference>
<feature type="region of interest" description="Disordered" evidence="2">
    <location>
        <begin position="162"/>
        <end position="196"/>
    </location>
</feature>
<keyword evidence="3" id="KW-0472">Membrane</keyword>
<evidence type="ECO:0000256" key="2">
    <source>
        <dbReference type="SAM" id="MobiDB-lite"/>
    </source>
</evidence>
<dbReference type="AlphaFoldDB" id="A0A2N8UHH8"/>
<evidence type="ECO:0000259" key="4">
    <source>
        <dbReference type="Pfam" id="PF07859"/>
    </source>
</evidence>
<dbReference type="Gene3D" id="3.40.50.1820">
    <property type="entry name" value="alpha/beta hydrolase"/>
    <property type="match status" value="1"/>
</dbReference>
<dbReference type="GO" id="GO:0016787">
    <property type="term" value="F:hydrolase activity"/>
    <property type="evidence" value="ECO:0007669"/>
    <property type="project" value="UniProtKB-KW"/>
</dbReference>
<proteinExistence type="predicted"/>
<evidence type="ECO:0000313" key="6">
    <source>
        <dbReference type="Proteomes" id="UP000239563"/>
    </source>
</evidence>
<protein>
    <recommendedName>
        <fullName evidence="4">Alpha/beta hydrolase fold-3 domain-containing protein</fullName>
    </recommendedName>
</protein>
<dbReference type="SUPFAM" id="SSF53474">
    <property type="entry name" value="alpha/beta-Hydrolases"/>
    <property type="match status" value="1"/>
</dbReference>
<reference evidence="5 6" key="1">
    <citation type="submission" date="2017-02" db="EMBL/GenBank/DDBJ databases">
        <authorList>
            <person name="Peterson S.W."/>
        </authorList>
    </citation>
    <scope>NUCLEOTIDE SEQUENCE [LARGE SCALE GENOMIC DNA]</scope>
    <source>
        <strain evidence="5 6">SRS1_H2-8</strain>
    </source>
</reference>
<dbReference type="Proteomes" id="UP000239563">
    <property type="component" value="Chromosome XI"/>
</dbReference>
<keyword evidence="1" id="KW-0378">Hydrolase</keyword>
<gene>
    <name evidence="5" type="ORF">SRS1_14949</name>
</gene>
<name>A0A2N8UHH8_9BASI</name>
<dbReference type="InterPro" id="IPR050300">
    <property type="entry name" value="GDXG_lipolytic_enzyme"/>
</dbReference>
<feature type="transmembrane region" description="Helical" evidence="3">
    <location>
        <begin position="97"/>
        <end position="117"/>
    </location>
</feature>
<organism evidence="5 6">
    <name type="scientific">Sporisorium reilianum f. sp. reilianum</name>
    <dbReference type="NCBI Taxonomy" id="72559"/>
    <lineage>
        <taxon>Eukaryota</taxon>
        <taxon>Fungi</taxon>
        <taxon>Dikarya</taxon>
        <taxon>Basidiomycota</taxon>
        <taxon>Ustilaginomycotina</taxon>
        <taxon>Ustilaginomycetes</taxon>
        <taxon>Ustilaginales</taxon>
        <taxon>Ustilaginaceae</taxon>
        <taxon>Sporisorium</taxon>
    </lineage>
</organism>
<feature type="region of interest" description="Disordered" evidence="2">
    <location>
        <begin position="207"/>
        <end position="226"/>
    </location>
</feature>
<dbReference type="PANTHER" id="PTHR48081:SF8">
    <property type="entry name" value="ALPHA_BETA HYDROLASE FOLD-3 DOMAIN-CONTAINING PROTEIN-RELATED"/>
    <property type="match status" value="1"/>
</dbReference>
<feature type="transmembrane region" description="Helical" evidence="3">
    <location>
        <begin position="54"/>
        <end position="76"/>
    </location>
</feature>
<evidence type="ECO:0000313" key="5">
    <source>
        <dbReference type="EMBL" id="SJX64301.1"/>
    </source>
</evidence>
<evidence type="ECO:0000256" key="1">
    <source>
        <dbReference type="ARBA" id="ARBA00022801"/>
    </source>
</evidence>
<accession>A0A2N8UHH8</accession>
<sequence>MKTASGHLDHLYTPSYSFYSPTPFPALEQRLFPPRGRQTLEHTLPALLVSIVRIWYVLAVVLPVHAVASVASHAVWSKERWMAKGWGRGTFPTRMPSWSWGQTLGVPLVGSVFWALVYGSPKGMDWKEESTVPWASRWLFGRGHEGWCIEAEGVTLPALPTAASEQQKGNGEAKQNGDNGLRKRQAHQNGNVKDNETDFIDQAARATSLASSTDNPLSIAPPPAPYNPSSEGIRLDILRGQVDGDQFGVHPVPVAAFWQWKSVASAVSHGKVISVKPGNDVSGIGCGPAMSSSERMVLFFVGGGYHSGHAPQGPLSWSVCRQTSLRVLGVNFRKATSDARAFPAALQDALAAWVYVTKRLGFRAENVILMGDSAGGGLALSLQLYLSALMWSERGRGLGRAKKLVLHSPMTDLTLDTHSFVHNKPVDIISPYMCSLARDNYLRHVIHVEGRHNAHLRAEAGERQIDPIAARYDIDPYSSTPSASFHDELSRLATELPATILELGAFHPLFSQGLDARRNRYLAQCLLLLQRVKEDEDEMQMLVTAGTAELFYDQIRLFVRNLHEVPTGVKVSLVECIDWHHVFAYMNLPGSRVKAQVDDVAKTFMLA</sequence>
<dbReference type="InterPro" id="IPR013094">
    <property type="entry name" value="AB_hydrolase_3"/>
</dbReference>
<keyword evidence="3" id="KW-0812">Transmembrane</keyword>
<feature type="domain" description="Alpha/beta hydrolase fold-3" evidence="4">
    <location>
        <begin position="297"/>
        <end position="443"/>
    </location>
</feature>
<dbReference type="EMBL" id="LT795064">
    <property type="protein sequence ID" value="SJX64301.1"/>
    <property type="molecule type" value="Genomic_DNA"/>
</dbReference>
<dbReference type="InterPro" id="IPR029058">
    <property type="entry name" value="AB_hydrolase_fold"/>
</dbReference>
<dbReference type="Pfam" id="PF07859">
    <property type="entry name" value="Abhydrolase_3"/>
    <property type="match status" value="1"/>
</dbReference>
<keyword evidence="3" id="KW-1133">Transmembrane helix</keyword>
<evidence type="ECO:0000256" key="3">
    <source>
        <dbReference type="SAM" id="Phobius"/>
    </source>
</evidence>